<dbReference type="PANTHER" id="PTHR43157">
    <property type="entry name" value="PHOSPHATIDYLINOSITOL-GLYCAN BIOSYNTHESIS CLASS F PROTEIN-RELATED"/>
    <property type="match status" value="1"/>
</dbReference>
<evidence type="ECO:0008006" key="4">
    <source>
        <dbReference type="Google" id="ProtNLM"/>
    </source>
</evidence>
<sequence>MSFFHFIRAQYKNLPLALTPTDCQGRTYIVTGANSGIGYECVKHLARLGSSRVILGVRSRDKGEVAKKTIETETGCDTSILQVWEIDLGSYESVAAFAKKAGEELHRIDGIVENAGTAEGSWVVKEGNEANMTVNIFSTFLIALLILPHLHKSARQFGIVPQLVIIGSGLAFQAKPIWQKLDIGNIFGDLRDRQKWAPKLSNTGYPLSKLLLTFAYFEFARRVPFSRTGVTITMVNPGACKTNLPRHLNSSVRLQIGAVLSLIGRNAEMGSRTLLHGLTVGEEAHGRYLSECEISDHIVPNWVTDDDGREWQVRVWKDIAAELEKACPGCLDVISNE</sequence>
<gene>
    <name evidence="2" type="ORF">TGAMA5MH_01779</name>
</gene>
<dbReference type="PRINTS" id="PR00081">
    <property type="entry name" value="GDHRDH"/>
</dbReference>
<evidence type="ECO:0000313" key="2">
    <source>
        <dbReference type="EMBL" id="PNP46827.1"/>
    </source>
</evidence>
<dbReference type="EMBL" id="MTYH01000014">
    <property type="protein sequence ID" value="PNP46827.1"/>
    <property type="molecule type" value="Genomic_DNA"/>
</dbReference>
<dbReference type="Proteomes" id="UP000236546">
    <property type="component" value="Unassembled WGS sequence"/>
</dbReference>
<proteinExistence type="predicted"/>
<dbReference type="PANTHER" id="PTHR43157:SF31">
    <property type="entry name" value="PHOSPHATIDYLINOSITOL-GLYCAN BIOSYNTHESIS CLASS F PROTEIN"/>
    <property type="match status" value="1"/>
</dbReference>
<dbReference type="Gene3D" id="3.40.50.720">
    <property type="entry name" value="NAD(P)-binding Rossmann-like Domain"/>
    <property type="match status" value="1"/>
</dbReference>
<comment type="caution">
    <text evidence="2">The sequence shown here is derived from an EMBL/GenBank/DDBJ whole genome shotgun (WGS) entry which is preliminary data.</text>
</comment>
<name>A0A2K0TMS0_9HYPO</name>
<reference evidence="2 3" key="1">
    <citation type="submission" date="2017-02" db="EMBL/GenBank/DDBJ databases">
        <title>Genomes of Trichoderma spp. with biocontrol activity.</title>
        <authorList>
            <person name="Gardiner D."/>
            <person name="Kazan K."/>
            <person name="Vos C."/>
            <person name="Harvey P."/>
        </authorList>
    </citation>
    <scope>NUCLEOTIDE SEQUENCE [LARGE SCALE GENOMIC DNA]</scope>
    <source>
        <strain evidence="2 3">A5MH</strain>
    </source>
</reference>
<evidence type="ECO:0000256" key="1">
    <source>
        <dbReference type="ARBA" id="ARBA00023002"/>
    </source>
</evidence>
<evidence type="ECO:0000313" key="3">
    <source>
        <dbReference type="Proteomes" id="UP000236546"/>
    </source>
</evidence>
<protein>
    <recommendedName>
        <fullName evidence="4">Short-chain dehydrogenase</fullName>
    </recommendedName>
</protein>
<dbReference type="InterPro" id="IPR002347">
    <property type="entry name" value="SDR_fam"/>
</dbReference>
<dbReference type="AlphaFoldDB" id="A0A2K0TMS0"/>
<dbReference type="OrthoDB" id="542013at2759"/>
<keyword evidence="1" id="KW-0560">Oxidoreductase</keyword>
<dbReference type="Pfam" id="PF00106">
    <property type="entry name" value="adh_short"/>
    <property type="match status" value="1"/>
</dbReference>
<dbReference type="InterPro" id="IPR036291">
    <property type="entry name" value="NAD(P)-bd_dom_sf"/>
</dbReference>
<organism evidence="2 3">
    <name type="scientific">Trichoderma gamsii</name>
    <dbReference type="NCBI Taxonomy" id="398673"/>
    <lineage>
        <taxon>Eukaryota</taxon>
        <taxon>Fungi</taxon>
        <taxon>Dikarya</taxon>
        <taxon>Ascomycota</taxon>
        <taxon>Pezizomycotina</taxon>
        <taxon>Sordariomycetes</taxon>
        <taxon>Hypocreomycetidae</taxon>
        <taxon>Hypocreales</taxon>
        <taxon>Hypocreaceae</taxon>
        <taxon>Trichoderma</taxon>
    </lineage>
</organism>
<dbReference type="GO" id="GO:0016491">
    <property type="term" value="F:oxidoreductase activity"/>
    <property type="evidence" value="ECO:0007669"/>
    <property type="project" value="UniProtKB-KW"/>
</dbReference>
<dbReference type="SUPFAM" id="SSF51735">
    <property type="entry name" value="NAD(P)-binding Rossmann-fold domains"/>
    <property type="match status" value="1"/>
</dbReference>
<accession>A0A2K0TMS0</accession>